<evidence type="ECO:0000256" key="4">
    <source>
        <dbReference type="SAM" id="Phobius"/>
    </source>
</evidence>
<feature type="transmembrane region" description="Helical" evidence="4">
    <location>
        <begin position="12"/>
        <end position="33"/>
    </location>
</feature>
<dbReference type="OrthoDB" id="8520784at2"/>
<feature type="transmembrane region" description="Helical" evidence="4">
    <location>
        <begin position="320"/>
        <end position="336"/>
    </location>
</feature>
<protein>
    <submittedName>
        <fullName evidence="6">Sugar phosphate permease</fullName>
    </submittedName>
</protein>
<dbReference type="RefSeq" id="WP_100378887.1">
    <property type="nucleotide sequence ID" value="NZ_CBCSBW010000001.1"/>
</dbReference>
<evidence type="ECO:0000256" key="3">
    <source>
        <dbReference type="ARBA" id="ARBA00023136"/>
    </source>
</evidence>
<dbReference type="Gene3D" id="1.20.1250.20">
    <property type="entry name" value="MFS general substrate transporter like domains"/>
    <property type="match status" value="1"/>
</dbReference>
<feature type="transmembrane region" description="Helical" evidence="4">
    <location>
        <begin position="53"/>
        <end position="73"/>
    </location>
</feature>
<evidence type="ECO:0000313" key="7">
    <source>
        <dbReference type="Proteomes" id="UP000229366"/>
    </source>
</evidence>
<dbReference type="PROSITE" id="PS50850">
    <property type="entry name" value="MFS"/>
    <property type="match status" value="1"/>
</dbReference>
<feature type="transmembrane region" description="Helical" evidence="4">
    <location>
        <begin position="102"/>
        <end position="119"/>
    </location>
</feature>
<feature type="transmembrane region" description="Helical" evidence="4">
    <location>
        <begin position="140"/>
        <end position="161"/>
    </location>
</feature>
<dbReference type="Proteomes" id="UP000229366">
    <property type="component" value="Unassembled WGS sequence"/>
</dbReference>
<keyword evidence="1 4" id="KW-0812">Transmembrane</keyword>
<evidence type="ECO:0000256" key="2">
    <source>
        <dbReference type="ARBA" id="ARBA00022989"/>
    </source>
</evidence>
<comment type="caution">
    <text evidence="6">The sequence shown here is derived from an EMBL/GenBank/DDBJ whole genome shotgun (WGS) entry which is preliminary data.</text>
</comment>
<dbReference type="InterPro" id="IPR011701">
    <property type="entry name" value="MFS"/>
</dbReference>
<feature type="domain" description="Major facilitator superfamily (MFS) profile" evidence="5">
    <location>
        <begin position="1"/>
        <end position="408"/>
    </location>
</feature>
<keyword evidence="3 4" id="KW-0472">Membrane</keyword>
<feature type="transmembrane region" description="Helical" evidence="4">
    <location>
        <begin position="80"/>
        <end position="96"/>
    </location>
</feature>
<reference evidence="6 7" key="1">
    <citation type="submission" date="2017-11" db="EMBL/GenBank/DDBJ databases">
        <title>Genomic Encyclopedia of Type Strains, Phase III (KMG-III): the genomes of soil and plant-associated and newly described type strains.</title>
        <authorList>
            <person name="Whitman W."/>
        </authorList>
    </citation>
    <scope>NUCLEOTIDE SEQUENCE [LARGE SCALE GENOMIC DNA]</scope>
    <source>
        <strain evidence="6 7">UB-Domo-W1</strain>
    </source>
</reference>
<dbReference type="GO" id="GO:0022857">
    <property type="term" value="F:transmembrane transporter activity"/>
    <property type="evidence" value="ECO:0007669"/>
    <property type="project" value="InterPro"/>
</dbReference>
<organism evidence="6 7">
    <name type="scientific">Polynucleobacter brandtiae</name>
    <dbReference type="NCBI Taxonomy" id="1938816"/>
    <lineage>
        <taxon>Bacteria</taxon>
        <taxon>Pseudomonadati</taxon>
        <taxon>Pseudomonadota</taxon>
        <taxon>Betaproteobacteria</taxon>
        <taxon>Burkholderiales</taxon>
        <taxon>Burkholderiaceae</taxon>
        <taxon>Polynucleobacter</taxon>
    </lineage>
</organism>
<proteinExistence type="predicted"/>
<feature type="transmembrane region" description="Helical" evidence="4">
    <location>
        <begin position="295"/>
        <end position="314"/>
    </location>
</feature>
<evidence type="ECO:0000259" key="5">
    <source>
        <dbReference type="PROSITE" id="PS50850"/>
    </source>
</evidence>
<dbReference type="PANTHER" id="PTHR43129:SF1">
    <property type="entry name" value="FOSMIDOMYCIN RESISTANCE PROTEIN"/>
    <property type="match status" value="1"/>
</dbReference>
<feature type="transmembrane region" description="Helical" evidence="4">
    <location>
        <begin position="227"/>
        <end position="246"/>
    </location>
</feature>
<dbReference type="SUPFAM" id="SSF103473">
    <property type="entry name" value="MFS general substrate transporter"/>
    <property type="match status" value="1"/>
</dbReference>
<dbReference type="Pfam" id="PF07690">
    <property type="entry name" value="MFS_1"/>
    <property type="match status" value="1"/>
</dbReference>
<dbReference type="InterPro" id="IPR036259">
    <property type="entry name" value="MFS_trans_sf"/>
</dbReference>
<sequence length="415" mass="44060">MIDALQIRRASDVRVVGLISLAHGSSHFFHLILPPMFPWLKAEFGFSYAELGLLMTIFFVVSCIIQAASGFLVDRIGARPVLFIGVGLLALAALTYSQSNGYAMLVIGAVIAGSGNGIFHPVDYTLINHKISPPNLPYAYSIHGVTGYLGWAAAPAFMVAMATLADWRMAFLSAAVLEALILLVLWLSRERLIDNVKERQAESAATHAAANPGTGALTTFAFLKLPAVWLCWIFFFFSMSATTGMQSFAPSALFQIYGLPVSAGNYFLTLMSLGGAGGMLLGGYFAKRFANPERIITICFTSSILMGLLLATGWVPFDGIVIPFIVIGAGLGIAAPSRDLMIRTATPAGASGRVYGIVYSGIDLGAALSPLLFGVFLDAGLPKLLFVGVALLQLMIILTGFKVATMTALKAQSVA</sequence>
<dbReference type="AlphaFoldDB" id="A0A2M8VZ84"/>
<feature type="transmembrane region" description="Helical" evidence="4">
    <location>
        <begin position="357"/>
        <end position="377"/>
    </location>
</feature>
<name>A0A2M8VZ84_9BURK</name>
<dbReference type="EMBL" id="PGTX01000001">
    <property type="protein sequence ID" value="PJI83155.1"/>
    <property type="molecule type" value="Genomic_DNA"/>
</dbReference>
<accession>A0A2M8VZ84</accession>
<gene>
    <name evidence="6" type="ORF">B0G85_0547</name>
</gene>
<dbReference type="PANTHER" id="PTHR43129">
    <property type="entry name" value="FOSMIDOMYCIN RESISTANCE PROTEIN"/>
    <property type="match status" value="1"/>
</dbReference>
<dbReference type="InterPro" id="IPR020846">
    <property type="entry name" value="MFS_dom"/>
</dbReference>
<dbReference type="GO" id="GO:0005886">
    <property type="term" value="C:plasma membrane"/>
    <property type="evidence" value="ECO:0007669"/>
    <property type="project" value="TreeGrafter"/>
</dbReference>
<keyword evidence="7" id="KW-1185">Reference proteome</keyword>
<feature type="transmembrane region" description="Helical" evidence="4">
    <location>
        <begin position="167"/>
        <end position="187"/>
    </location>
</feature>
<keyword evidence="2 4" id="KW-1133">Transmembrane helix</keyword>
<evidence type="ECO:0000313" key="6">
    <source>
        <dbReference type="EMBL" id="PJI83155.1"/>
    </source>
</evidence>
<evidence type="ECO:0000256" key="1">
    <source>
        <dbReference type="ARBA" id="ARBA00022692"/>
    </source>
</evidence>
<feature type="transmembrane region" description="Helical" evidence="4">
    <location>
        <begin position="266"/>
        <end position="286"/>
    </location>
</feature>
<feature type="transmembrane region" description="Helical" evidence="4">
    <location>
        <begin position="383"/>
        <end position="401"/>
    </location>
</feature>